<reference evidence="1" key="2">
    <citation type="submission" date="2016-06" db="EMBL/GenBank/DDBJ databases">
        <title>The genome of a short-lived fish provides insights into sex chromosome evolution and the genetic control of aging.</title>
        <authorList>
            <person name="Reichwald K."/>
            <person name="Felder M."/>
            <person name="Petzold A."/>
            <person name="Koch P."/>
            <person name="Groth M."/>
            <person name="Platzer M."/>
        </authorList>
    </citation>
    <scope>NUCLEOTIDE SEQUENCE</scope>
    <source>
        <tissue evidence="1">Brain</tissue>
    </source>
</reference>
<organism evidence="1">
    <name type="scientific">Iconisemion striatum</name>
    <dbReference type="NCBI Taxonomy" id="60296"/>
    <lineage>
        <taxon>Eukaryota</taxon>
        <taxon>Metazoa</taxon>
        <taxon>Chordata</taxon>
        <taxon>Craniata</taxon>
        <taxon>Vertebrata</taxon>
        <taxon>Euteleostomi</taxon>
        <taxon>Actinopterygii</taxon>
        <taxon>Neopterygii</taxon>
        <taxon>Teleostei</taxon>
        <taxon>Neoteleostei</taxon>
        <taxon>Acanthomorphata</taxon>
        <taxon>Ovalentaria</taxon>
        <taxon>Atherinomorphae</taxon>
        <taxon>Cyprinodontiformes</taxon>
        <taxon>Nothobranchiidae</taxon>
        <taxon>Iconisemion</taxon>
    </lineage>
</organism>
<feature type="non-terminal residue" evidence="1">
    <location>
        <position position="1"/>
    </location>
</feature>
<gene>
    <name evidence="1" type="primary">CU041398.1</name>
</gene>
<evidence type="ECO:0000313" key="1">
    <source>
        <dbReference type="EMBL" id="SBP25148.1"/>
    </source>
</evidence>
<protein>
    <submittedName>
        <fullName evidence="1">Uncharacterized protein</fullName>
    </submittedName>
</protein>
<name>A0A1A7Y4C9_9TELE</name>
<accession>A0A1A7Y4C9</accession>
<dbReference type="EMBL" id="HADX01002916">
    <property type="protein sequence ID" value="SBP25148.1"/>
    <property type="molecule type" value="Transcribed_RNA"/>
</dbReference>
<reference evidence="1" key="1">
    <citation type="submission" date="2016-05" db="EMBL/GenBank/DDBJ databases">
        <authorList>
            <person name="Lavstsen T."/>
            <person name="Jespersen J.S."/>
        </authorList>
    </citation>
    <scope>NUCLEOTIDE SEQUENCE</scope>
    <source>
        <tissue evidence="1">Brain</tissue>
    </source>
</reference>
<proteinExistence type="predicted"/>
<sequence length="78" mass="7689">CSVSTAFSRGTGIGSYAPCDFFTLPSTAGSATFPAGNIAGSGLCTTAAQPRGSWCASAGGSCFERDLGVLGTEATPYP</sequence>
<dbReference type="AlphaFoldDB" id="A0A1A7Y4C9"/>